<keyword evidence="1" id="KW-0812">Transmembrane</keyword>
<dbReference type="EMBL" id="QYZD01000009">
    <property type="protein sequence ID" value="RJG23763.1"/>
    <property type="molecule type" value="Genomic_DNA"/>
</dbReference>
<evidence type="ECO:0000256" key="1">
    <source>
        <dbReference type="SAM" id="Phobius"/>
    </source>
</evidence>
<feature type="transmembrane region" description="Helical" evidence="1">
    <location>
        <begin position="42"/>
        <end position="60"/>
    </location>
</feature>
<keyword evidence="1" id="KW-1133">Transmembrane helix</keyword>
<organism evidence="2 3">
    <name type="scientific">Paenibacillus thiaminolyticus</name>
    <name type="common">Bacillus thiaminolyticus</name>
    <dbReference type="NCBI Taxonomy" id="49283"/>
    <lineage>
        <taxon>Bacteria</taxon>
        <taxon>Bacillati</taxon>
        <taxon>Bacillota</taxon>
        <taxon>Bacilli</taxon>
        <taxon>Bacillales</taxon>
        <taxon>Paenibacillaceae</taxon>
        <taxon>Paenibacillus</taxon>
    </lineage>
</organism>
<accession>A0A3A3GLW9</accession>
<sequence length="65" mass="7487">MKKDVVKKTTLNLVIFILIFIFLYFIYISAFHMPSDPKEIGALQIKGGTVIFVILVLAFIRTRLK</sequence>
<reference evidence="2 3" key="1">
    <citation type="submission" date="2018-09" db="EMBL/GenBank/DDBJ databases">
        <title>Paenibacillus SK2017-BO5.</title>
        <authorList>
            <person name="Piskunova J.V."/>
            <person name="Dubiley S.A."/>
            <person name="Severinov K.V."/>
        </authorList>
    </citation>
    <scope>NUCLEOTIDE SEQUENCE [LARGE SCALE GENOMIC DNA]</scope>
    <source>
        <strain evidence="2 3">BO5</strain>
    </source>
</reference>
<comment type="caution">
    <text evidence="2">The sequence shown here is derived from an EMBL/GenBank/DDBJ whole genome shotgun (WGS) entry which is preliminary data.</text>
</comment>
<name>A0A3A3GLW9_PANTH</name>
<dbReference type="RefSeq" id="WP_119793869.1">
    <property type="nucleotide sequence ID" value="NZ_QYZD01000009.1"/>
</dbReference>
<gene>
    <name evidence="2" type="ORF">DQX05_12100</name>
</gene>
<dbReference type="Proteomes" id="UP000266177">
    <property type="component" value="Unassembled WGS sequence"/>
</dbReference>
<proteinExistence type="predicted"/>
<evidence type="ECO:0000313" key="3">
    <source>
        <dbReference type="Proteomes" id="UP000266177"/>
    </source>
</evidence>
<keyword evidence="1" id="KW-0472">Membrane</keyword>
<feature type="transmembrane region" description="Helical" evidence="1">
    <location>
        <begin position="12"/>
        <end position="30"/>
    </location>
</feature>
<evidence type="ECO:0000313" key="2">
    <source>
        <dbReference type="EMBL" id="RJG23763.1"/>
    </source>
</evidence>
<dbReference type="AlphaFoldDB" id="A0A3A3GLW9"/>
<protein>
    <submittedName>
        <fullName evidence="2">Uncharacterized protein</fullName>
    </submittedName>
</protein>